<gene>
    <name evidence="2" type="ORF">TT172_LOCUS4611</name>
</gene>
<evidence type="ECO:0000259" key="1">
    <source>
        <dbReference type="PROSITE" id="PS50011"/>
    </source>
</evidence>
<dbReference type="PANTHER" id="PTHR44167">
    <property type="entry name" value="OVARIAN-SPECIFIC SERINE/THREONINE-PROTEIN KINASE LOK-RELATED"/>
    <property type="match status" value="1"/>
</dbReference>
<dbReference type="InterPro" id="IPR000719">
    <property type="entry name" value="Prot_kinase_dom"/>
</dbReference>
<dbReference type="PANTHER" id="PTHR44167:SF24">
    <property type="entry name" value="SERINE_THREONINE-PROTEIN KINASE CHK2"/>
    <property type="match status" value="1"/>
</dbReference>
<dbReference type="PROSITE" id="PS00108">
    <property type="entry name" value="PROTEIN_KINASE_ST"/>
    <property type="match status" value="1"/>
</dbReference>
<name>A0A446BI68_9PEZI</name>
<dbReference type="GO" id="GO:0005634">
    <property type="term" value="C:nucleus"/>
    <property type="evidence" value="ECO:0007669"/>
    <property type="project" value="TreeGrafter"/>
</dbReference>
<dbReference type="Gene3D" id="1.10.510.10">
    <property type="entry name" value="Transferase(Phosphotransferase) domain 1"/>
    <property type="match status" value="1"/>
</dbReference>
<reference evidence="2 3" key="1">
    <citation type="submission" date="2018-04" db="EMBL/GenBank/DDBJ databases">
        <authorList>
            <person name="Huttner S."/>
            <person name="Dainat J."/>
        </authorList>
    </citation>
    <scope>NUCLEOTIDE SEQUENCE [LARGE SCALE GENOMIC DNA]</scope>
</reference>
<feature type="domain" description="Protein kinase" evidence="1">
    <location>
        <begin position="1"/>
        <end position="264"/>
    </location>
</feature>
<dbReference type="AlphaFoldDB" id="A0A446BI68"/>
<protein>
    <submittedName>
        <fullName evidence="2">Bcbf3ffe-8007-4de3-beca-c1ecfa1a0b9c</fullName>
    </submittedName>
</protein>
<evidence type="ECO:0000313" key="2">
    <source>
        <dbReference type="EMBL" id="SPQ22192.1"/>
    </source>
</evidence>
<organism evidence="2 3">
    <name type="scientific">Thermothielavioides terrestris</name>
    <dbReference type="NCBI Taxonomy" id="2587410"/>
    <lineage>
        <taxon>Eukaryota</taxon>
        <taxon>Fungi</taxon>
        <taxon>Dikarya</taxon>
        <taxon>Ascomycota</taxon>
        <taxon>Pezizomycotina</taxon>
        <taxon>Sordariomycetes</taxon>
        <taxon>Sordariomycetidae</taxon>
        <taxon>Sordariales</taxon>
        <taxon>Chaetomiaceae</taxon>
        <taxon>Thermothielavioides</taxon>
    </lineage>
</organism>
<dbReference type="PROSITE" id="PS50011">
    <property type="entry name" value="PROTEIN_KINASE_DOM"/>
    <property type="match status" value="1"/>
</dbReference>
<dbReference type="SMART" id="SM00220">
    <property type="entry name" value="S_TKc"/>
    <property type="match status" value="1"/>
</dbReference>
<dbReference type="Pfam" id="PF00069">
    <property type="entry name" value="Pkinase"/>
    <property type="match status" value="1"/>
</dbReference>
<accession>A0A446BI68</accession>
<dbReference type="GO" id="GO:0044773">
    <property type="term" value="P:mitotic DNA damage checkpoint signaling"/>
    <property type="evidence" value="ECO:0007669"/>
    <property type="project" value="TreeGrafter"/>
</dbReference>
<dbReference type="EMBL" id="OUUZ01000008">
    <property type="protein sequence ID" value="SPQ22192.1"/>
    <property type="molecule type" value="Genomic_DNA"/>
</dbReference>
<dbReference type="InterPro" id="IPR011009">
    <property type="entry name" value="Kinase-like_dom_sf"/>
</dbReference>
<dbReference type="InterPro" id="IPR008271">
    <property type="entry name" value="Ser/Thr_kinase_AS"/>
</dbReference>
<evidence type="ECO:0000313" key="3">
    <source>
        <dbReference type="Proteomes" id="UP000289323"/>
    </source>
</evidence>
<proteinExistence type="predicted"/>
<sequence length="329" mass="37169">MVKGEFDYQVSLQQPLSSCPNLRVFVDTIPDPQIFVYDFLAGDLLRFAQRPLSHETRRSILKNALTGLAELHDRGIMHTDIKPNNILIDYNEEPGKDLAISQVRISDLEDSVLLGPGEYIVGCLCGHEFWRSPESWARASQDTASDVYSFAVVAIYVVLDHMIFHLSAEELQGDMAWWHILRRHVSYFGDADGIQGLLEHLGPENPFFDRVIALVEDFDAEKRRRPFALWPHVDADFRDLICKMTSLDPKKRITAREALQHPWFRAGEHTSALPSTQQLPSSKIVPPAPRPIKAPSTEGFLKDFTLLAEAAKRAEIAVLMRDLESVGLS</sequence>
<dbReference type="GO" id="GO:0005524">
    <property type="term" value="F:ATP binding"/>
    <property type="evidence" value="ECO:0007669"/>
    <property type="project" value="InterPro"/>
</dbReference>
<dbReference type="Proteomes" id="UP000289323">
    <property type="component" value="Unassembled WGS sequence"/>
</dbReference>
<dbReference type="GO" id="GO:0004674">
    <property type="term" value="F:protein serine/threonine kinase activity"/>
    <property type="evidence" value="ECO:0007669"/>
    <property type="project" value="TreeGrafter"/>
</dbReference>
<dbReference type="SUPFAM" id="SSF56112">
    <property type="entry name" value="Protein kinase-like (PK-like)"/>
    <property type="match status" value="1"/>
</dbReference>